<evidence type="ECO:0000256" key="7">
    <source>
        <dbReference type="SAM" id="MobiDB-lite"/>
    </source>
</evidence>
<proteinExistence type="inferred from homology"/>
<keyword evidence="4 6" id="KW-0863">Zinc-finger</keyword>
<keyword evidence="3" id="KW-0677">Repeat</keyword>
<evidence type="ECO:0000259" key="10">
    <source>
        <dbReference type="PROSITE" id="PS50089"/>
    </source>
</evidence>
<keyword evidence="5" id="KW-0862">Zinc</keyword>
<evidence type="ECO:0000256" key="2">
    <source>
        <dbReference type="ARBA" id="ARBA00022723"/>
    </source>
</evidence>
<dbReference type="InParanoid" id="A0A1S3IQB4"/>
<feature type="transmembrane region" description="Helical" evidence="8">
    <location>
        <begin position="870"/>
        <end position="889"/>
    </location>
</feature>
<evidence type="ECO:0000313" key="12">
    <source>
        <dbReference type="RefSeq" id="XP_013400101.2"/>
    </source>
</evidence>
<dbReference type="GeneID" id="106166176"/>
<dbReference type="STRING" id="7574.A0A1S3IQB4"/>
<dbReference type="InterPro" id="IPR000967">
    <property type="entry name" value="Znf_NFX1"/>
</dbReference>
<keyword evidence="8" id="KW-1133">Transmembrane helix</keyword>
<dbReference type="PROSITE" id="PS50016">
    <property type="entry name" value="ZF_PHD_2"/>
    <property type="match status" value="1"/>
</dbReference>
<evidence type="ECO:0000256" key="6">
    <source>
        <dbReference type="PROSITE-ProRule" id="PRU00175"/>
    </source>
</evidence>
<dbReference type="AlphaFoldDB" id="A0A1S3IQB4"/>
<name>A0A1S3IQB4_LINAN</name>
<feature type="compositionally biased region" description="Basic residues" evidence="7">
    <location>
        <begin position="844"/>
        <end position="853"/>
    </location>
</feature>
<dbReference type="PANTHER" id="PTHR12360">
    <property type="entry name" value="NUCLEAR TRANSCRIPTION FACTOR, X-BOX BINDING 1 NFX1"/>
    <property type="match status" value="1"/>
</dbReference>
<evidence type="ECO:0000256" key="8">
    <source>
        <dbReference type="SAM" id="Phobius"/>
    </source>
</evidence>
<sequence length="890" mass="99260">MGDKPLYLQGSGQGRGRGQMKAPHGNSVPGGRGRGGARLQGSLHGNTAGVLKTAEQRFQTASAKHQEAVKKHLNSNQQFDSDGEDDDEEDEEMEDSKNDAGILSSLLKSFTGQTGDCQDVGTLGKTQEFLLNSFKSESNICLICIETIKRSDAIWSCEGCYCPFHVPCIQKWVKEGVYQQTALSEEHFPKRDLPWFCPKCRYEYRQSQCPSKYLCYCGKVIDPTFDPWLVPHSCGQTCGKLLKPECGHSCLLLCHPGPCPPCPKTVKVACFCGKQPPSLKRCGIREWSCGKRCDKPLPCGNHRCKELCHKDDCPACPEVSLQSCQCGHKKVMRPCASPDWQCDKVCGKVLSCGVHTCEQVCHTADFSHICPRAQERTCPCGKSKANLPCTEDIPTCGDTCDKLLECGEHRCSTRCHYGPCGMCLQMITKKCRCGAKKKEVPCYKEYLCEIKCTKLKDCGKHACKRKCCDGSCPPCEQQCGKTLGCRNHKCASVCHTGPCYPCPLTVEVKCHCGSTVITVPCGREKVTKPPRCNKPCSIPPDCHHPSREKHRCHFGRCPPCRQVCHKTSPCGHICPMPCHSAVLMRFQEKVQRAGPWEAKPEVRIETVNQPCPPCRVPMPVTCRGKHETIHVPCSELRPYSCGGQCGRQLDCGNHTCHLECHIVEGAPDDKLAGSNCAKCEEACGKPRPQGCTHQCLLPCHPGDCPPCQQMFRMRCHCKLMLLHIECDKWTCADDVTRDKLQACQSRCPKMLTCGHQCPSTCHSGQCPAPDQCVEKTKVTCPCRRKKKNFPCQEVQAGKVTLECDDKCKEDMVKQKKQKEIEEATKKAEEEKKQQEELEEYERRLKGKKRKPRKQKEVEEVVPVWRLYGKYAVLGVVVAILVAFSYNLMVQ</sequence>
<dbReference type="OrthoDB" id="536399at2759"/>
<dbReference type="InterPro" id="IPR034078">
    <property type="entry name" value="NFX1_fam"/>
</dbReference>
<evidence type="ECO:0000256" key="3">
    <source>
        <dbReference type="ARBA" id="ARBA00022737"/>
    </source>
</evidence>
<comment type="similarity">
    <text evidence="1">Belongs to the NFX1 family.</text>
</comment>
<protein>
    <submittedName>
        <fullName evidence="12">NF-X1-type zinc finger protein NFXL1</fullName>
    </submittedName>
</protein>
<keyword evidence="2" id="KW-0479">Metal-binding</keyword>
<feature type="domain" description="RING-type" evidence="10">
    <location>
        <begin position="141"/>
        <end position="201"/>
    </location>
</feature>
<dbReference type="SMART" id="SM00438">
    <property type="entry name" value="ZnF_NFX"/>
    <property type="match status" value="10"/>
</dbReference>
<dbReference type="GO" id="GO:0005634">
    <property type="term" value="C:nucleus"/>
    <property type="evidence" value="ECO:0007669"/>
    <property type="project" value="InterPro"/>
</dbReference>
<dbReference type="CDD" id="cd06008">
    <property type="entry name" value="NF-X1-zinc-finger"/>
    <property type="match status" value="6"/>
</dbReference>
<dbReference type="PANTHER" id="PTHR12360:SF1">
    <property type="entry name" value="NF-X1-TYPE ZINC FINGER PROTEIN NFXL1"/>
    <property type="match status" value="1"/>
</dbReference>
<dbReference type="InterPro" id="IPR019787">
    <property type="entry name" value="Znf_PHD-finger"/>
</dbReference>
<evidence type="ECO:0000256" key="5">
    <source>
        <dbReference type="ARBA" id="ARBA00022833"/>
    </source>
</evidence>
<accession>A0A1S3IQB4</accession>
<keyword evidence="8" id="KW-0472">Membrane</keyword>
<dbReference type="Proteomes" id="UP000085678">
    <property type="component" value="Unplaced"/>
</dbReference>
<feature type="compositionally biased region" description="Acidic residues" evidence="7">
    <location>
        <begin position="81"/>
        <end position="94"/>
    </location>
</feature>
<feature type="compositionally biased region" description="Basic and acidic residues" evidence="7">
    <location>
        <begin position="825"/>
        <end position="843"/>
    </location>
</feature>
<dbReference type="PROSITE" id="PS50089">
    <property type="entry name" value="ZF_RING_2"/>
    <property type="match status" value="1"/>
</dbReference>
<dbReference type="GO" id="GO:0000977">
    <property type="term" value="F:RNA polymerase II transcription regulatory region sequence-specific DNA binding"/>
    <property type="evidence" value="ECO:0007669"/>
    <property type="project" value="TreeGrafter"/>
</dbReference>
<dbReference type="FunCoup" id="A0A1S3IQB4">
    <property type="interactions" value="2822"/>
</dbReference>
<dbReference type="GO" id="GO:0000981">
    <property type="term" value="F:DNA-binding transcription factor activity, RNA polymerase II-specific"/>
    <property type="evidence" value="ECO:0007669"/>
    <property type="project" value="TreeGrafter"/>
</dbReference>
<evidence type="ECO:0000256" key="1">
    <source>
        <dbReference type="ARBA" id="ARBA00007269"/>
    </source>
</evidence>
<feature type="region of interest" description="Disordered" evidence="7">
    <location>
        <begin position="1"/>
        <end position="98"/>
    </location>
</feature>
<dbReference type="Pfam" id="PF01422">
    <property type="entry name" value="zf-NF-X1"/>
    <property type="match status" value="11"/>
</dbReference>
<evidence type="ECO:0000256" key="4">
    <source>
        <dbReference type="ARBA" id="ARBA00022771"/>
    </source>
</evidence>
<feature type="compositionally biased region" description="Gly residues" evidence="7">
    <location>
        <begin position="28"/>
        <end position="38"/>
    </location>
</feature>
<keyword evidence="8" id="KW-0812">Transmembrane</keyword>
<feature type="region of interest" description="Disordered" evidence="7">
    <location>
        <begin position="825"/>
        <end position="853"/>
    </location>
</feature>
<evidence type="ECO:0000259" key="9">
    <source>
        <dbReference type="PROSITE" id="PS50016"/>
    </source>
</evidence>
<dbReference type="InterPro" id="IPR001841">
    <property type="entry name" value="Znf_RING"/>
</dbReference>
<feature type="domain" description="PHD-type" evidence="9">
    <location>
        <begin position="138"/>
        <end position="203"/>
    </location>
</feature>
<reference evidence="12" key="1">
    <citation type="submission" date="2025-08" db="UniProtKB">
        <authorList>
            <consortium name="RefSeq"/>
        </authorList>
    </citation>
    <scope>IDENTIFICATION</scope>
    <source>
        <tissue evidence="12">Gonads</tissue>
    </source>
</reference>
<dbReference type="RefSeq" id="XP_013400101.2">
    <property type="nucleotide sequence ID" value="XM_013544647.2"/>
</dbReference>
<dbReference type="CDD" id="cd16697">
    <property type="entry name" value="RING-CH-C4HC3_NFXL1"/>
    <property type="match status" value="1"/>
</dbReference>
<dbReference type="GO" id="GO:0008270">
    <property type="term" value="F:zinc ion binding"/>
    <property type="evidence" value="ECO:0007669"/>
    <property type="project" value="UniProtKB-KW"/>
</dbReference>
<organism evidence="11 12">
    <name type="scientific">Lingula anatina</name>
    <name type="common">Brachiopod</name>
    <name type="synonym">Lingula unguis</name>
    <dbReference type="NCBI Taxonomy" id="7574"/>
    <lineage>
        <taxon>Eukaryota</taxon>
        <taxon>Metazoa</taxon>
        <taxon>Spiralia</taxon>
        <taxon>Lophotrochozoa</taxon>
        <taxon>Brachiopoda</taxon>
        <taxon>Linguliformea</taxon>
        <taxon>Lingulata</taxon>
        <taxon>Lingulida</taxon>
        <taxon>Linguloidea</taxon>
        <taxon>Lingulidae</taxon>
        <taxon>Lingula</taxon>
    </lineage>
</organism>
<gene>
    <name evidence="12" type="primary">LOC106166176</name>
</gene>
<keyword evidence="11" id="KW-1185">Reference proteome</keyword>
<evidence type="ECO:0000313" key="11">
    <source>
        <dbReference type="Proteomes" id="UP000085678"/>
    </source>
</evidence>
<dbReference type="KEGG" id="lak:106166176"/>